<organism evidence="2 3">
    <name type="scientific">Lottia gigantea</name>
    <name type="common">Giant owl limpet</name>
    <dbReference type="NCBI Taxonomy" id="225164"/>
    <lineage>
        <taxon>Eukaryota</taxon>
        <taxon>Metazoa</taxon>
        <taxon>Spiralia</taxon>
        <taxon>Lophotrochozoa</taxon>
        <taxon>Mollusca</taxon>
        <taxon>Gastropoda</taxon>
        <taxon>Patellogastropoda</taxon>
        <taxon>Lottioidea</taxon>
        <taxon>Lottiidae</taxon>
        <taxon>Lottia</taxon>
    </lineage>
</organism>
<keyword evidence="3" id="KW-1185">Reference proteome</keyword>
<dbReference type="EMBL" id="KB203566">
    <property type="protein sequence ID" value="ESO84050.1"/>
    <property type="molecule type" value="Genomic_DNA"/>
</dbReference>
<evidence type="ECO:0000256" key="1">
    <source>
        <dbReference type="SAM" id="MobiDB-lite"/>
    </source>
</evidence>
<dbReference type="CTD" id="20248049"/>
<protein>
    <submittedName>
        <fullName evidence="2">Uncharacterized protein</fullName>
    </submittedName>
</protein>
<accession>V3ZNJ7</accession>
<gene>
    <name evidence="2" type="ORF">LOTGIDRAFT_229574</name>
</gene>
<sequence>MREHLPGRSISLLFRYSSLGMNMKLAIVFVAICLVGTVLSRRFRPRRKPKCNYGLPVVSPCDADNKYNMIISKASGTENCPETIVADTGDCLAGADGSLVPARKGGARDSNCMYTVPDMSLPACDPETRRFTVEQSLLSGEETCQKTIEIRVRCITNSSGNLVAMPRFPSGRRHPSPRRQDMRFQNTNHRGSRPLRRNHNFGQ</sequence>
<dbReference type="HOGENOM" id="CLU_1350261_0_0_1"/>
<dbReference type="KEGG" id="lgi:LOTGIDRAFT_229574"/>
<feature type="region of interest" description="Disordered" evidence="1">
    <location>
        <begin position="164"/>
        <end position="203"/>
    </location>
</feature>
<evidence type="ECO:0000313" key="3">
    <source>
        <dbReference type="Proteomes" id="UP000030746"/>
    </source>
</evidence>
<evidence type="ECO:0000313" key="2">
    <source>
        <dbReference type="EMBL" id="ESO84050.1"/>
    </source>
</evidence>
<dbReference type="AlphaFoldDB" id="V3ZNJ7"/>
<dbReference type="Proteomes" id="UP000030746">
    <property type="component" value="Unassembled WGS sequence"/>
</dbReference>
<dbReference type="RefSeq" id="XP_009065178.1">
    <property type="nucleotide sequence ID" value="XM_009066930.1"/>
</dbReference>
<reference evidence="2 3" key="1">
    <citation type="journal article" date="2013" name="Nature">
        <title>Insights into bilaterian evolution from three spiralian genomes.</title>
        <authorList>
            <person name="Simakov O."/>
            <person name="Marletaz F."/>
            <person name="Cho S.J."/>
            <person name="Edsinger-Gonzales E."/>
            <person name="Havlak P."/>
            <person name="Hellsten U."/>
            <person name="Kuo D.H."/>
            <person name="Larsson T."/>
            <person name="Lv J."/>
            <person name="Arendt D."/>
            <person name="Savage R."/>
            <person name="Osoegawa K."/>
            <person name="de Jong P."/>
            <person name="Grimwood J."/>
            <person name="Chapman J.A."/>
            <person name="Shapiro H."/>
            <person name="Aerts A."/>
            <person name="Otillar R.P."/>
            <person name="Terry A.Y."/>
            <person name="Boore J.L."/>
            <person name="Grigoriev I.V."/>
            <person name="Lindberg D.R."/>
            <person name="Seaver E.C."/>
            <person name="Weisblat D.A."/>
            <person name="Putnam N.H."/>
            <person name="Rokhsar D.S."/>
        </authorList>
    </citation>
    <scope>NUCLEOTIDE SEQUENCE [LARGE SCALE GENOMIC DNA]</scope>
</reference>
<dbReference type="GeneID" id="20248049"/>
<proteinExistence type="predicted"/>
<feature type="compositionally biased region" description="Basic residues" evidence="1">
    <location>
        <begin position="190"/>
        <end position="203"/>
    </location>
</feature>
<name>V3ZNJ7_LOTGI</name>